<reference evidence="4 5" key="1">
    <citation type="submission" date="2024-10" db="EMBL/GenBank/DDBJ databases">
        <title>The Natural Products Discovery Center: Release of the First 8490 Sequenced Strains for Exploring Actinobacteria Biosynthetic Diversity.</title>
        <authorList>
            <person name="Kalkreuter E."/>
            <person name="Kautsar S.A."/>
            <person name="Yang D."/>
            <person name="Bader C.D."/>
            <person name="Teijaro C.N."/>
            <person name="Fluegel L."/>
            <person name="Davis C.M."/>
            <person name="Simpson J.R."/>
            <person name="Lauterbach L."/>
            <person name="Steele A.D."/>
            <person name="Gui C."/>
            <person name="Meng S."/>
            <person name="Li G."/>
            <person name="Viehrig K."/>
            <person name="Ye F."/>
            <person name="Su P."/>
            <person name="Kiefer A.F."/>
            <person name="Nichols A."/>
            <person name="Cepeda A.J."/>
            <person name="Yan W."/>
            <person name="Fan B."/>
            <person name="Jiang Y."/>
            <person name="Adhikari A."/>
            <person name="Zheng C.-J."/>
            <person name="Schuster L."/>
            <person name="Cowan T.M."/>
            <person name="Smanski M.J."/>
            <person name="Chevrette M.G."/>
            <person name="De Carvalho L.P.S."/>
            <person name="Shen B."/>
        </authorList>
    </citation>
    <scope>NUCLEOTIDE SEQUENCE [LARGE SCALE GENOMIC DNA]</scope>
    <source>
        <strain evidence="4 5">NPDC017990</strain>
    </source>
</reference>
<keyword evidence="2 3" id="KW-0040">ANK repeat</keyword>
<dbReference type="RefSeq" id="WP_397707225.1">
    <property type="nucleotide sequence ID" value="NZ_JBIRGN010000001.1"/>
</dbReference>
<evidence type="ECO:0000313" key="5">
    <source>
        <dbReference type="Proteomes" id="UP001610818"/>
    </source>
</evidence>
<dbReference type="InterPro" id="IPR050745">
    <property type="entry name" value="Multifunctional_regulatory"/>
</dbReference>
<feature type="repeat" description="ANK" evidence="3">
    <location>
        <begin position="124"/>
        <end position="156"/>
    </location>
</feature>
<evidence type="ECO:0000256" key="1">
    <source>
        <dbReference type="ARBA" id="ARBA00022737"/>
    </source>
</evidence>
<evidence type="ECO:0000256" key="2">
    <source>
        <dbReference type="ARBA" id="ARBA00023043"/>
    </source>
</evidence>
<dbReference type="Pfam" id="PF12796">
    <property type="entry name" value="Ank_2"/>
    <property type="match status" value="1"/>
</dbReference>
<dbReference type="PANTHER" id="PTHR24189:SF50">
    <property type="entry name" value="ANKYRIN REPEAT AND SOCS BOX PROTEIN 2"/>
    <property type="match status" value="1"/>
</dbReference>
<evidence type="ECO:0000313" key="4">
    <source>
        <dbReference type="EMBL" id="MFH8543970.1"/>
    </source>
</evidence>
<keyword evidence="1" id="KW-0677">Repeat</keyword>
<dbReference type="PROSITE" id="PS50088">
    <property type="entry name" value="ANK_REPEAT"/>
    <property type="match status" value="2"/>
</dbReference>
<comment type="caution">
    <text evidence="4">The sequence shown here is derived from an EMBL/GenBank/DDBJ whole genome shotgun (WGS) entry which is preliminary data.</text>
</comment>
<sequence>MKILDSRDPLAISVTEAIRTGDLRALRQLLADHPALAAGSISQDGPAAGRRSLLHIATDWPGHYPRAGEIIATLAAAGADPNARFVGAHTETPLHWAASSDDVTALDALIDAGADIEAPGAVIGGGTPLADARGFGQWRAARRLLEHGARADLQDAATLGLLDQVEAFLAAAPGSPDSTTESEITSAFWGACHGGQLRTAQRLLDHGADANWVGYDDLTPLDAARAQHADDVVRWLLDQGAKGRADLG</sequence>
<keyword evidence="5" id="KW-1185">Reference proteome</keyword>
<dbReference type="InterPro" id="IPR036770">
    <property type="entry name" value="Ankyrin_rpt-contain_sf"/>
</dbReference>
<name>A0ABW7QG90_9ACTN</name>
<accession>A0ABW7QG90</accession>
<dbReference type="Gene3D" id="1.25.40.20">
    <property type="entry name" value="Ankyrin repeat-containing domain"/>
    <property type="match status" value="2"/>
</dbReference>
<protein>
    <submittedName>
        <fullName evidence="4">Ankyrin repeat domain-containing protein</fullName>
    </submittedName>
</protein>
<gene>
    <name evidence="4" type="ORF">ACH4F9_03020</name>
</gene>
<feature type="repeat" description="ANK" evidence="3">
    <location>
        <begin position="89"/>
        <end position="121"/>
    </location>
</feature>
<proteinExistence type="predicted"/>
<evidence type="ECO:0000256" key="3">
    <source>
        <dbReference type="PROSITE-ProRule" id="PRU00023"/>
    </source>
</evidence>
<dbReference type="InterPro" id="IPR002110">
    <property type="entry name" value="Ankyrin_rpt"/>
</dbReference>
<dbReference type="Proteomes" id="UP001610818">
    <property type="component" value="Unassembled WGS sequence"/>
</dbReference>
<dbReference type="PROSITE" id="PS50297">
    <property type="entry name" value="ANK_REP_REGION"/>
    <property type="match status" value="1"/>
</dbReference>
<dbReference type="SMART" id="SM00248">
    <property type="entry name" value="ANK"/>
    <property type="match status" value="5"/>
</dbReference>
<dbReference type="PANTHER" id="PTHR24189">
    <property type="entry name" value="MYOTROPHIN"/>
    <property type="match status" value="1"/>
</dbReference>
<dbReference type="Pfam" id="PF13606">
    <property type="entry name" value="Ank_3"/>
    <property type="match status" value="1"/>
</dbReference>
<organism evidence="4 5">
    <name type="scientific">Streptomyces longisporoflavus</name>
    <dbReference type="NCBI Taxonomy" id="28044"/>
    <lineage>
        <taxon>Bacteria</taxon>
        <taxon>Bacillati</taxon>
        <taxon>Actinomycetota</taxon>
        <taxon>Actinomycetes</taxon>
        <taxon>Kitasatosporales</taxon>
        <taxon>Streptomycetaceae</taxon>
        <taxon>Streptomyces</taxon>
    </lineage>
</organism>
<dbReference type="SUPFAM" id="SSF48403">
    <property type="entry name" value="Ankyrin repeat"/>
    <property type="match status" value="1"/>
</dbReference>
<dbReference type="EMBL" id="JBIRGQ010000001">
    <property type="protein sequence ID" value="MFH8543970.1"/>
    <property type="molecule type" value="Genomic_DNA"/>
</dbReference>